<keyword evidence="1" id="KW-0812">Transmembrane</keyword>
<feature type="transmembrane region" description="Helical" evidence="1">
    <location>
        <begin position="54"/>
        <end position="87"/>
    </location>
</feature>
<proteinExistence type="predicted"/>
<name>A0AA41XEE6_9MICO</name>
<dbReference type="EMBL" id="JANLCK010000005">
    <property type="protein sequence ID" value="MCS5726467.1"/>
    <property type="molecule type" value="Genomic_DNA"/>
</dbReference>
<keyword evidence="3" id="KW-1185">Reference proteome</keyword>
<keyword evidence="1" id="KW-1133">Transmembrane helix</keyword>
<feature type="transmembrane region" description="Helical" evidence="1">
    <location>
        <begin position="94"/>
        <end position="112"/>
    </location>
</feature>
<evidence type="ECO:0000313" key="3">
    <source>
        <dbReference type="Proteomes" id="UP001165587"/>
    </source>
</evidence>
<evidence type="ECO:0000313" key="2">
    <source>
        <dbReference type="EMBL" id="MCS5726467.1"/>
    </source>
</evidence>
<comment type="caution">
    <text evidence="2">The sequence shown here is derived from an EMBL/GenBank/DDBJ whole genome shotgun (WGS) entry which is preliminary data.</text>
</comment>
<keyword evidence="1" id="KW-0472">Membrane</keyword>
<gene>
    <name evidence="2" type="ORF">N1028_11240</name>
</gene>
<dbReference type="Proteomes" id="UP001165587">
    <property type="component" value="Unassembled WGS sequence"/>
</dbReference>
<dbReference type="AlphaFoldDB" id="A0AA41XEE6"/>
<reference evidence="2" key="1">
    <citation type="submission" date="2022-08" db="EMBL/GenBank/DDBJ databases">
        <authorList>
            <person name="Deng Y."/>
            <person name="Han X.-F."/>
            <person name="Zhang Y.-Q."/>
        </authorList>
    </citation>
    <scope>NUCLEOTIDE SEQUENCE</scope>
    <source>
        <strain evidence="2">CPCC 203407</strain>
    </source>
</reference>
<feature type="transmembrane region" description="Helical" evidence="1">
    <location>
        <begin position="20"/>
        <end position="42"/>
    </location>
</feature>
<evidence type="ECO:0000256" key="1">
    <source>
        <dbReference type="SAM" id="Phobius"/>
    </source>
</evidence>
<protein>
    <submittedName>
        <fullName evidence="2">Uncharacterized protein</fullName>
    </submittedName>
</protein>
<feature type="transmembrane region" description="Helical" evidence="1">
    <location>
        <begin position="124"/>
        <end position="143"/>
    </location>
</feature>
<sequence>MTQRLALSGARPIPGFTPFLAVPGGAVLGAIIGIEFGVASVFSSPSLLLSSPEGFVALGTIIGGAAGAAIGLVVGSLVAVVTALMLLVRARIMVTAIVGGLVTTTSTLVVFVGSGVDLLEASPLGIWAGAGAAGGLVLILWFMPAKVSALDAASRRAGNS</sequence>
<accession>A0AA41XEE6</accession>
<organism evidence="2 3">
    <name type="scientific">Herbiconiux oxytropis</name>
    <dbReference type="NCBI Taxonomy" id="2970915"/>
    <lineage>
        <taxon>Bacteria</taxon>
        <taxon>Bacillati</taxon>
        <taxon>Actinomycetota</taxon>
        <taxon>Actinomycetes</taxon>
        <taxon>Micrococcales</taxon>
        <taxon>Microbacteriaceae</taxon>
        <taxon>Herbiconiux</taxon>
    </lineage>
</organism>
<dbReference type="RefSeq" id="WP_259528798.1">
    <property type="nucleotide sequence ID" value="NZ_JANLCK010000005.1"/>
</dbReference>